<organism evidence="2 3">
    <name type="scientific">Sphingomonas paucimobilis NBRC 13935</name>
    <dbReference type="NCBI Taxonomy" id="1219050"/>
    <lineage>
        <taxon>Bacteria</taxon>
        <taxon>Pseudomonadati</taxon>
        <taxon>Pseudomonadota</taxon>
        <taxon>Alphaproteobacteria</taxon>
        <taxon>Sphingomonadales</taxon>
        <taxon>Sphingomonadaceae</taxon>
        <taxon>Sphingomonas</taxon>
    </lineage>
</organism>
<evidence type="ECO:0000313" key="2">
    <source>
        <dbReference type="EMBL" id="GAN14807.1"/>
    </source>
</evidence>
<sequence length="235" mass="25434">MAKFRGSYGELKAIVDGIAKSGTWSEGKDGHKCFRAKTGEILNWWEGSGTFNCQGANSEAFMAEVQAAMGSPVPVAKAMDATKIFLVHGHDRDARDQLELVLLRLGLQPFILQNSDGGGKTIVEALEQHIYKESAFGIVLLTPDDFGYAKTGTEADRQPRARQNVILEMGMVMAALGREKMAIIQKGILERPSDTDGILRIGFNDHVREIVPSLVQRLQAAGFEISAGMIAAASA</sequence>
<dbReference type="InterPro" id="IPR019302">
    <property type="entry name" value="CAP12/PCTIR_TIR_dom"/>
</dbReference>
<gene>
    <name evidence="2" type="ORF">SP6_44_00240</name>
</gene>
<evidence type="ECO:0000259" key="1">
    <source>
        <dbReference type="Pfam" id="PF10137"/>
    </source>
</evidence>
<evidence type="ECO:0000313" key="3">
    <source>
        <dbReference type="Proteomes" id="UP000032025"/>
    </source>
</evidence>
<feature type="domain" description="CD-NTase-associated protein 12/Pycsar effector protein TIR" evidence="1">
    <location>
        <begin position="83"/>
        <end position="204"/>
    </location>
</feature>
<accession>A0A0C9NEZ7</accession>
<name>A0A0C9NEZ7_SPHPI</name>
<comment type="caution">
    <text evidence="2">The sequence shown here is derived from an EMBL/GenBank/DDBJ whole genome shotgun (WGS) entry which is preliminary data.</text>
</comment>
<dbReference type="Proteomes" id="UP000032025">
    <property type="component" value="Unassembled WGS sequence"/>
</dbReference>
<dbReference type="Pfam" id="PF10137">
    <property type="entry name" value="CAP12-PCTIR_TIR"/>
    <property type="match status" value="1"/>
</dbReference>
<dbReference type="EMBL" id="BBJS01000044">
    <property type="protein sequence ID" value="GAN14807.1"/>
    <property type="molecule type" value="Genomic_DNA"/>
</dbReference>
<dbReference type="GO" id="GO:0050135">
    <property type="term" value="F:NADP+ nucleosidase activity"/>
    <property type="evidence" value="ECO:0007669"/>
    <property type="project" value="InterPro"/>
</dbReference>
<protein>
    <submittedName>
        <fullName evidence="2">DNA, contig: SP644</fullName>
    </submittedName>
</protein>
<dbReference type="RefSeq" id="WP_007406950.1">
    <property type="nucleotide sequence ID" value="NZ_BBJS01000044.1"/>
</dbReference>
<dbReference type="AlphaFoldDB" id="A0A0C9NEZ7"/>
<reference evidence="2 3" key="1">
    <citation type="submission" date="2014-08" db="EMBL/GenBank/DDBJ databases">
        <title>Whole genome shotgun sequence of Sphingomonas paucimobilis NBRC 13935.</title>
        <authorList>
            <person name="Hosoyama A."/>
            <person name="Hashimoto M."/>
            <person name="Hosoyama Y."/>
            <person name="Noguchi M."/>
            <person name="Uohara A."/>
            <person name="Ohji S."/>
            <person name="Katano-Makiyama Y."/>
            <person name="Ichikawa N."/>
            <person name="Kimura A."/>
            <person name="Yamazoe A."/>
            <person name="Fujita N."/>
        </authorList>
    </citation>
    <scope>NUCLEOTIDE SEQUENCE [LARGE SCALE GENOMIC DNA]</scope>
    <source>
        <strain evidence="2 3">NBRC 13935</strain>
    </source>
</reference>
<keyword evidence="3" id="KW-1185">Reference proteome</keyword>
<proteinExistence type="predicted"/>
<dbReference type="GeneID" id="78528205"/>